<dbReference type="GO" id="GO:0009231">
    <property type="term" value="P:riboflavin biosynthetic process"/>
    <property type="evidence" value="ECO:0007669"/>
    <property type="project" value="UniProtKB-UniPathway"/>
</dbReference>
<dbReference type="AlphaFoldDB" id="A0A839XWP6"/>
<dbReference type="PANTHER" id="PTHR21327:SF18">
    <property type="entry name" value="3,4-DIHYDROXY-2-BUTANONE 4-PHOSPHATE SYNTHASE"/>
    <property type="match status" value="1"/>
</dbReference>
<evidence type="ECO:0000256" key="1">
    <source>
        <dbReference type="ARBA" id="ARBA00002284"/>
    </source>
</evidence>
<dbReference type="SUPFAM" id="SSF55821">
    <property type="entry name" value="YrdC/RibB"/>
    <property type="match status" value="1"/>
</dbReference>
<evidence type="ECO:0000256" key="2">
    <source>
        <dbReference type="ARBA" id="ARBA00004904"/>
    </source>
</evidence>
<dbReference type="PANTHER" id="PTHR21327">
    <property type="entry name" value="GTP CYCLOHYDROLASE II-RELATED"/>
    <property type="match status" value="1"/>
</dbReference>
<keyword evidence="5" id="KW-0479">Metal-binding</keyword>
<dbReference type="Gene3D" id="3.90.870.10">
    <property type="entry name" value="DHBP synthase"/>
    <property type="match status" value="1"/>
</dbReference>
<organism evidence="6 7">
    <name type="scientific">Prauserella sediminis</name>
    <dbReference type="NCBI Taxonomy" id="577680"/>
    <lineage>
        <taxon>Bacteria</taxon>
        <taxon>Bacillati</taxon>
        <taxon>Actinomycetota</taxon>
        <taxon>Actinomycetes</taxon>
        <taxon>Pseudonocardiales</taxon>
        <taxon>Pseudonocardiaceae</taxon>
        <taxon>Prauserella</taxon>
        <taxon>Prauserella salsuginis group</taxon>
    </lineage>
</organism>
<comment type="pathway">
    <text evidence="2">Cofactor biosynthesis; riboflavin biosynthesis; 2-hydroxy-3-oxobutyl phosphate from D-ribulose 5-phosphate: step 1/1.</text>
</comment>
<comment type="function">
    <text evidence="1">Catalyzes the conversion of D-ribulose 5-phosphate to formate and 3,4-dihydroxy-2-butanone 4-phosphate.</text>
</comment>
<dbReference type="EMBL" id="JACIBS010000004">
    <property type="protein sequence ID" value="MBB3665488.1"/>
    <property type="molecule type" value="Genomic_DNA"/>
</dbReference>
<gene>
    <name evidence="6" type="ORF">FB384_004445</name>
</gene>
<dbReference type="InterPro" id="IPR017945">
    <property type="entry name" value="DHBP_synth_RibB-like_a/b_dom"/>
</dbReference>
<dbReference type="GO" id="GO:0046872">
    <property type="term" value="F:metal ion binding"/>
    <property type="evidence" value="ECO:0007669"/>
    <property type="project" value="UniProtKB-KW"/>
</dbReference>
<evidence type="ECO:0000256" key="4">
    <source>
        <dbReference type="ARBA" id="ARBA00022619"/>
    </source>
</evidence>
<proteinExistence type="predicted"/>
<keyword evidence="4" id="KW-0686">Riboflavin biosynthesis</keyword>
<evidence type="ECO:0000256" key="5">
    <source>
        <dbReference type="ARBA" id="ARBA00022723"/>
    </source>
</evidence>
<accession>A0A839XWP6</accession>
<dbReference type="EC" id="4.1.99.12" evidence="3"/>
<dbReference type="RefSeq" id="WP_183786695.1">
    <property type="nucleotide sequence ID" value="NZ_JACIBS010000004.1"/>
</dbReference>
<reference evidence="6 7" key="1">
    <citation type="submission" date="2020-08" db="EMBL/GenBank/DDBJ databases">
        <title>Sequencing the genomes of 1000 actinobacteria strains.</title>
        <authorList>
            <person name="Klenk H.-P."/>
        </authorList>
    </citation>
    <scope>NUCLEOTIDE SEQUENCE [LARGE SCALE GENOMIC DNA]</scope>
    <source>
        <strain evidence="6 7">DSM 45267</strain>
    </source>
</reference>
<dbReference type="UniPathway" id="UPA00275">
    <property type="reaction ID" value="UER00399"/>
</dbReference>
<evidence type="ECO:0000313" key="6">
    <source>
        <dbReference type="EMBL" id="MBB3665488.1"/>
    </source>
</evidence>
<dbReference type="InterPro" id="IPR000422">
    <property type="entry name" value="DHBP_synthase_RibB"/>
</dbReference>
<name>A0A839XWP6_9PSEU</name>
<comment type="caution">
    <text evidence="6">The sequence shown here is derived from an EMBL/GenBank/DDBJ whole genome shotgun (WGS) entry which is preliminary data.</text>
</comment>
<dbReference type="Pfam" id="PF00926">
    <property type="entry name" value="DHBP_synthase"/>
    <property type="match status" value="1"/>
</dbReference>
<evidence type="ECO:0000256" key="3">
    <source>
        <dbReference type="ARBA" id="ARBA00012153"/>
    </source>
</evidence>
<evidence type="ECO:0000313" key="7">
    <source>
        <dbReference type="Proteomes" id="UP000564573"/>
    </source>
</evidence>
<sequence length="205" mass="20844">MSCDTGIPLVVATAAAELVAGKPVVLLDDLNPPYRSELVFAAEHADATLVAEVVRYSSGFLTVALTDADADRLGLPSMWPWSAGPTQPGFTITADAAEGITTGISAADRARTIRIMGASDGVADQLRRPGHVVGVRTTASGTHEALGVSEAAVELLRLAGARPAAGMATLLGDQGELLSPGESRDLASDAELALVTVADIACPTG</sequence>
<keyword evidence="7" id="KW-1185">Reference proteome</keyword>
<dbReference type="GO" id="GO:0005829">
    <property type="term" value="C:cytosol"/>
    <property type="evidence" value="ECO:0007669"/>
    <property type="project" value="TreeGrafter"/>
</dbReference>
<dbReference type="GO" id="GO:0003935">
    <property type="term" value="F:GTP cyclohydrolase II activity"/>
    <property type="evidence" value="ECO:0007669"/>
    <property type="project" value="TreeGrafter"/>
</dbReference>
<protein>
    <recommendedName>
        <fullName evidence="3">3,4-dihydroxy-2-butanone-4-phosphate synthase</fullName>
        <ecNumber evidence="3">4.1.99.12</ecNumber>
    </recommendedName>
</protein>
<dbReference type="Proteomes" id="UP000564573">
    <property type="component" value="Unassembled WGS sequence"/>
</dbReference>
<dbReference type="GO" id="GO:0008686">
    <property type="term" value="F:3,4-dihydroxy-2-butanone-4-phosphate synthase activity"/>
    <property type="evidence" value="ECO:0007669"/>
    <property type="project" value="UniProtKB-EC"/>
</dbReference>